<evidence type="ECO:0000256" key="1">
    <source>
        <dbReference type="ARBA" id="ARBA00022490"/>
    </source>
</evidence>
<name>A0ABZ2Y834_9BACT</name>
<dbReference type="InterPro" id="IPR051046">
    <property type="entry name" value="MurCDEF_CellWall_CoF430Synth"/>
</dbReference>
<comment type="subcellular location">
    <subcellularLocation>
        <location evidence="10">Cytoplasm</location>
    </subcellularLocation>
</comment>
<comment type="catalytic activity">
    <reaction evidence="10">
        <text>D-alanyl-D-alanine + UDP-N-acetyl-alpha-D-muramoyl-L-alanyl-gamma-D-glutamyl-meso-2,6-diaminopimelate + ATP = UDP-N-acetyl-alpha-D-muramoyl-L-alanyl-gamma-D-glutamyl-meso-2,6-diaminopimeloyl-D-alanyl-D-alanine + ADP + phosphate + H(+)</text>
        <dbReference type="Rhea" id="RHEA:28374"/>
        <dbReference type="ChEBI" id="CHEBI:15378"/>
        <dbReference type="ChEBI" id="CHEBI:30616"/>
        <dbReference type="ChEBI" id="CHEBI:43474"/>
        <dbReference type="ChEBI" id="CHEBI:57822"/>
        <dbReference type="ChEBI" id="CHEBI:61386"/>
        <dbReference type="ChEBI" id="CHEBI:83905"/>
        <dbReference type="ChEBI" id="CHEBI:456216"/>
        <dbReference type="EC" id="6.3.2.10"/>
    </reaction>
</comment>
<keyword evidence="15" id="KW-1185">Reference proteome</keyword>
<sequence>MKISVEEVATAFQVEPAQRGVNGFFEGIAIDSRECRANQLFFALPGQKSDGHYFVKEALDKGASGLVVQKDLSSTVQKEVYVFKVKDTVQALKKLAERIIIKYPKTKIALTGTVGKTSCKNFLYQILGKNLNVDITPKSYNTLIGVSWSACNFRETSDLWIFEAGISQKGEMAELSQVIKPEIVIFTALGRGHLEGLRNEEEVAYEKAQLMGEYTKLAYLNIDNTWWPIIKQEALKHKIPVITFGQNPESRLRIAHIELKLDSMKSCFQLLWGNKKIANYQTPLLFPELISLLAPVIDIATRLGVPQDTIYEGIAQLTLPAGRGNWFRYNQGIVFNDAYNANPLSYRKMLNLLTRFSSLQMETWLVAGDMLELGSYSLEEHLKLLKSIAESPINKAILLGTQMHQAYWELTKQFFSKKEKFQLAHSHQEIREILVENLSFRKDKWVVAFKASRQIEIEKAIPKEWRQNECIRL</sequence>
<dbReference type="InterPro" id="IPR035911">
    <property type="entry name" value="MurE/MurF_N"/>
</dbReference>
<keyword evidence="8 10" id="KW-0131">Cell cycle</keyword>
<accession>A0ABZ2Y834</accession>
<evidence type="ECO:0000256" key="2">
    <source>
        <dbReference type="ARBA" id="ARBA00022598"/>
    </source>
</evidence>
<keyword evidence="6 10" id="KW-0133">Cell shape</keyword>
<evidence type="ECO:0000256" key="8">
    <source>
        <dbReference type="ARBA" id="ARBA00023306"/>
    </source>
</evidence>
<feature type="domain" description="Mur ligase C-terminal" evidence="12">
    <location>
        <begin position="322"/>
        <end position="436"/>
    </location>
</feature>
<evidence type="ECO:0000313" key="15">
    <source>
        <dbReference type="Proteomes" id="UP001461341"/>
    </source>
</evidence>
<dbReference type="Proteomes" id="UP001461341">
    <property type="component" value="Chromosome"/>
</dbReference>
<dbReference type="GO" id="GO:0016874">
    <property type="term" value="F:ligase activity"/>
    <property type="evidence" value="ECO:0007669"/>
    <property type="project" value="UniProtKB-KW"/>
</dbReference>
<dbReference type="SUPFAM" id="SSF53623">
    <property type="entry name" value="MurD-like peptide ligases, catalytic domain"/>
    <property type="match status" value="1"/>
</dbReference>
<dbReference type="Gene3D" id="3.40.1390.10">
    <property type="entry name" value="MurE/MurF, N-terminal domain"/>
    <property type="match status" value="1"/>
</dbReference>
<reference evidence="14 15" key="1">
    <citation type="submission" date="2023-03" db="EMBL/GenBank/DDBJ databases">
        <title>Novel Species.</title>
        <authorList>
            <person name="Ma S."/>
        </authorList>
    </citation>
    <scope>NUCLEOTIDE SEQUENCE [LARGE SCALE GENOMIC DNA]</scope>
    <source>
        <strain evidence="14 15">B11</strain>
    </source>
</reference>
<dbReference type="NCBIfam" id="TIGR01143">
    <property type="entry name" value="murF"/>
    <property type="match status" value="1"/>
</dbReference>
<dbReference type="InterPro" id="IPR013221">
    <property type="entry name" value="Mur_ligase_cen"/>
</dbReference>
<dbReference type="InterPro" id="IPR036615">
    <property type="entry name" value="Mur_ligase_C_dom_sf"/>
</dbReference>
<gene>
    <name evidence="14" type="primary">murF</name>
    <name evidence="14" type="ORF">QBE54_06065</name>
</gene>
<evidence type="ECO:0000256" key="5">
    <source>
        <dbReference type="ARBA" id="ARBA00022840"/>
    </source>
</evidence>
<evidence type="ECO:0000259" key="13">
    <source>
        <dbReference type="Pfam" id="PF08245"/>
    </source>
</evidence>
<dbReference type="Gene3D" id="3.40.1190.10">
    <property type="entry name" value="Mur-like, catalytic domain"/>
    <property type="match status" value="1"/>
</dbReference>
<keyword evidence="9 10" id="KW-0961">Cell wall biogenesis/degradation</keyword>
<dbReference type="Pfam" id="PF02875">
    <property type="entry name" value="Mur_ligase_C"/>
    <property type="match status" value="1"/>
</dbReference>
<keyword evidence="4" id="KW-0547">Nucleotide-binding</keyword>
<feature type="domain" description="Mur ligase N-terminal catalytic" evidence="11">
    <location>
        <begin position="26"/>
        <end position="97"/>
    </location>
</feature>
<keyword evidence="1" id="KW-0963">Cytoplasm</keyword>
<dbReference type="RefSeq" id="WP_369017312.1">
    <property type="nucleotide sequence ID" value="NZ_CP121689.1"/>
</dbReference>
<dbReference type="EC" id="6.3.2.10" evidence="10"/>
<evidence type="ECO:0000256" key="10">
    <source>
        <dbReference type="RuleBase" id="RU004136"/>
    </source>
</evidence>
<keyword evidence="7 10" id="KW-0573">Peptidoglycan synthesis</keyword>
<dbReference type="Pfam" id="PF01225">
    <property type="entry name" value="Mur_ligase"/>
    <property type="match status" value="1"/>
</dbReference>
<dbReference type="InterPro" id="IPR004101">
    <property type="entry name" value="Mur_ligase_C"/>
</dbReference>
<comment type="function">
    <text evidence="10">Involved in cell wall formation. Catalyzes the final step in the synthesis of UDP-N-acetylmuramoyl-pentapeptide, the precursor of murein.</text>
</comment>
<evidence type="ECO:0000256" key="3">
    <source>
        <dbReference type="ARBA" id="ARBA00022618"/>
    </source>
</evidence>
<feature type="domain" description="Mur ligase central" evidence="13">
    <location>
        <begin position="111"/>
        <end position="282"/>
    </location>
</feature>
<evidence type="ECO:0000259" key="11">
    <source>
        <dbReference type="Pfam" id="PF01225"/>
    </source>
</evidence>
<keyword evidence="5" id="KW-0067">ATP-binding</keyword>
<proteinExistence type="predicted"/>
<dbReference type="Gene3D" id="3.90.190.20">
    <property type="entry name" value="Mur ligase, C-terminal domain"/>
    <property type="match status" value="1"/>
</dbReference>
<dbReference type="Pfam" id="PF08245">
    <property type="entry name" value="Mur_ligase_M"/>
    <property type="match status" value="1"/>
</dbReference>
<evidence type="ECO:0000313" key="14">
    <source>
        <dbReference type="EMBL" id="WZL75166.1"/>
    </source>
</evidence>
<evidence type="ECO:0000256" key="7">
    <source>
        <dbReference type="ARBA" id="ARBA00022984"/>
    </source>
</evidence>
<dbReference type="InterPro" id="IPR000713">
    <property type="entry name" value="Mur_ligase_N"/>
</dbReference>
<organism evidence="14 15">
    <name type="scientific">Thermatribacter velox</name>
    <dbReference type="NCBI Taxonomy" id="3039681"/>
    <lineage>
        <taxon>Bacteria</taxon>
        <taxon>Pseudomonadati</taxon>
        <taxon>Atribacterota</taxon>
        <taxon>Atribacteria</taxon>
        <taxon>Atribacterales</taxon>
        <taxon>Thermatribacteraceae</taxon>
        <taxon>Thermatribacter</taxon>
    </lineage>
</organism>
<evidence type="ECO:0000259" key="12">
    <source>
        <dbReference type="Pfam" id="PF02875"/>
    </source>
</evidence>
<dbReference type="SUPFAM" id="SSF63418">
    <property type="entry name" value="MurE/MurF N-terminal domain"/>
    <property type="match status" value="1"/>
</dbReference>
<dbReference type="EMBL" id="CP121689">
    <property type="protein sequence ID" value="WZL75166.1"/>
    <property type="molecule type" value="Genomic_DNA"/>
</dbReference>
<evidence type="ECO:0000256" key="6">
    <source>
        <dbReference type="ARBA" id="ARBA00022960"/>
    </source>
</evidence>
<evidence type="ECO:0000256" key="9">
    <source>
        <dbReference type="ARBA" id="ARBA00023316"/>
    </source>
</evidence>
<dbReference type="InterPro" id="IPR036565">
    <property type="entry name" value="Mur-like_cat_sf"/>
</dbReference>
<dbReference type="InterPro" id="IPR005863">
    <property type="entry name" value="UDP-N-AcMur_synth"/>
</dbReference>
<keyword evidence="3 10" id="KW-0132">Cell division</keyword>
<evidence type="ECO:0000256" key="4">
    <source>
        <dbReference type="ARBA" id="ARBA00022741"/>
    </source>
</evidence>
<dbReference type="PANTHER" id="PTHR43024">
    <property type="entry name" value="UDP-N-ACETYLMURAMOYL-TRIPEPTIDE--D-ALANYL-D-ALANINE LIGASE"/>
    <property type="match status" value="1"/>
</dbReference>
<protein>
    <recommendedName>
        <fullName evidence="10">UDP-N-acetylmuramoyl-tripeptide--D-alanyl-D-alanine ligase</fullName>
        <ecNumber evidence="10">6.3.2.10</ecNumber>
    </recommendedName>
</protein>
<dbReference type="PANTHER" id="PTHR43024:SF1">
    <property type="entry name" value="UDP-N-ACETYLMURAMOYL-TRIPEPTIDE--D-ALANYL-D-ALANINE LIGASE"/>
    <property type="match status" value="1"/>
</dbReference>
<comment type="pathway">
    <text evidence="10">Cell wall biogenesis; peptidoglycan biosynthesis.</text>
</comment>
<dbReference type="SUPFAM" id="SSF53244">
    <property type="entry name" value="MurD-like peptide ligases, peptide-binding domain"/>
    <property type="match status" value="1"/>
</dbReference>
<keyword evidence="2 14" id="KW-0436">Ligase</keyword>